<comment type="caution">
    <text evidence="2">The sequence shown here is derived from an EMBL/GenBank/DDBJ whole genome shotgun (WGS) entry which is preliminary data.</text>
</comment>
<reference evidence="2 3" key="1">
    <citation type="submission" date="2020-07" db="EMBL/GenBank/DDBJ databases">
        <title>Sequencing the genomes of 1000 actinobacteria strains.</title>
        <authorList>
            <person name="Klenk H.-P."/>
        </authorList>
    </citation>
    <scope>NUCLEOTIDE SEQUENCE [LARGE SCALE GENOMIC DNA]</scope>
    <source>
        <strain evidence="2 3">DSM 26154</strain>
    </source>
</reference>
<name>A0A852VYF2_9MICO</name>
<dbReference type="EMBL" id="JACCAE010000001">
    <property type="protein sequence ID" value="NYF98531.1"/>
    <property type="molecule type" value="Genomic_DNA"/>
</dbReference>
<dbReference type="Proteomes" id="UP000554054">
    <property type="component" value="Unassembled WGS sequence"/>
</dbReference>
<evidence type="ECO:0000313" key="3">
    <source>
        <dbReference type="Proteomes" id="UP000554054"/>
    </source>
</evidence>
<organism evidence="2 3">
    <name type="scientific">Janibacter cremeus</name>
    <dbReference type="NCBI Taxonomy" id="1285192"/>
    <lineage>
        <taxon>Bacteria</taxon>
        <taxon>Bacillati</taxon>
        <taxon>Actinomycetota</taxon>
        <taxon>Actinomycetes</taxon>
        <taxon>Micrococcales</taxon>
        <taxon>Intrasporangiaceae</taxon>
        <taxon>Janibacter</taxon>
    </lineage>
</organism>
<keyword evidence="1" id="KW-1133">Transmembrane helix</keyword>
<keyword evidence="1" id="KW-0812">Transmembrane</keyword>
<evidence type="ECO:0000313" key="2">
    <source>
        <dbReference type="EMBL" id="NYF98531.1"/>
    </source>
</evidence>
<dbReference type="AlphaFoldDB" id="A0A852VYF2"/>
<accession>A0A852VYF2</accession>
<feature type="transmembrane region" description="Helical" evidence="1">
    <location>
        <begin position="90"/>
        <end position="106"/>
    </location>
</feature>
<protein>
    <submittedName>
        <fullName evidence="2">Flagellar motor component MotA</fullName>
    </submittedName>
</protein>
<proteinExistence type="predicted"/>
<feature type="transmembrane region" description="Helical" evidence="1">
    <location>
        <begin position="12"/>
        <end position="34"/>
    </location>
</feature>
<dbReference type="RefSeq" id="WP_185991329.1">
    <property type="nucleotide sequence ID" value="NZ_JACCAE010000001.1"/>
</dbReference>
<keyword evidence="2" id="KW-0969">Cilium</keyword>
<gene>
    <name evidence="2" type="ORF">BJY20_001923</name>
</gene>
<feature type="transmembrane region" description="Helical" evidence="1">
    <location>
        <begin position="67"/>
        <end position="84"/>
    </location>
</feature>
<evidence type="ECO:0000256" key="1">
    <source>
        <dbReference type="SAM" id="Phobius"/>
    </source>
</evidence>
<keyword evidence="1" id="KW-0472">Membrane</keyword>
<keyword evidence="2" id="KW-0282">Flagellum</keyword>
<sequence length="115" mass="12104">MSARTPDEVSINLVKLMVVVGAVLSALIVSSPLVGFTNSVALPLTAFVIVGIAALCVSAYVRKWRRIPWLPLAVLGGGSLIHLIDPGVAITLIGALFVAAAVWHSLHMEQRPAAR</sequence>
<keyword evidence="3" id="KW-1185">Reference proteome</keyword>
<keyword evidence="2" id="KW-0966">Cell projection</keyword>
<feature type="transmembrane region" description="Helical" evidence="1">
    <location>
        <begin position="40"/>
        <end position="60"/>
    </location>
</feature>